<dbReference type="RefSeq" id="WP_169100757.1">
    <property type="nucleotide sequence ID" value="NZ_JABBVZ010000052.1"/>
</dbReference>
<proteinExistence type="predicted"/>
<evidence type="ECO:0000313" key="1">
    <source>
        <dbReference type="EMBL" id="NMP23462.1"/>
    </source>
</evidence>
<dbReference type="EMBL" id="JABBVZ010000052">
    <property type="protein sequence ID" value="NMP23462.1"/>
    <property type="molecule type" value="Genomic_DNA"/>
</dbReference>
<accession>A0A7Y0Q3D9</accession>
<dbReference type="Proteomes" id="UP000533476">
    <property type="component" value="Unassembled WGS sequence"/>
</dbReference>
<organism evidence="1 2">
    <name type="scientific">Sulfobacillus harzensis</name>
    <dbReference type="NCBI Taxonomy" id="2729629"/>
    <lineage>
        <taxon>Bacteria</taxon>
        <taxon>Bacillati</taxon>
        <taxon>Bacillota</taxon>
        <taxon>Clostridia</taxon>
        <taxon>Eubacteriales</taxon>
        <taxon>Clostridiales Family XVII. Incertae Sedis</taxon>
        <taxon>Sulfobacillus</taxon>
    </lineage>
</organism>
<dbReference type="AlphaFoldDB" id="A0A7Y0Q3D9"/>
<sequence>MLEVLKGRLEAALLARFGPDGVRDMQGLAPEEMQGYGGVLRGTFVNSPDSVTVRLTVRPWDSDEKWMAMVEGRRLGEERFYDDWFADSSIARIPYLTEEFACQCSACGDVPCWHGGALTWNWLHRAQERPELILLLLNRRGMVRSMNINARAVSRVPTALGTNLDRTRKELTAIVEAAVKAAQRERDNLFGESGSANADSR</sequence>
<gene>
    <name evidence="1" type="ORF">HIJ39_14035</name>
</gene>
<reference evidence="1 2" key="1">
    <citation type="submission" date="2020-04" db="EMBL/GenBank/DDBJ databases">
        <authorList>
            <person name="Zhang R."/>
            <person name="Schippers A."/>
        </authorList>
    </citation>
    <scope>NUCLEOTIDE SEQUENCE [LARGE SCALE GENOMIC DNA]</scope>
    <source>
        <strain evidence="1 2">DSM 109850</strain>
    </source>
</reference>
<name>A0A7Y0Q3D9_9FIRM</name>
<protein>
    <submittedName>
        <fullName evidence="1">Uncharacterized protein</fullName>
    </submittedName>
</protein>
<evidence type="ECO:0000313" key="2">
    <source>
        <dbReference type="Proteomes" id="UP000533476"/>
    </source>
</evidence>
<keyword evidence="2" id="KW-1185">Reference proteome</keyword>
<comment type="caution">
    <text evidence="1">The sequence shown here is derived from an EMBL/GenBank/DDBJ whole genome shotgun (WGS) entry which is preliminary data.</text>
</comment>